<feature type="domain" description="DUF4166" evidence="1">
    <location>
        <begin position="19"/>
        <end position="194"/>
    </location>
</feature>
<evidence type="ECO:0000259" key="1">
    <source>
        <dbReference type="Pfam" id="PF13761"/>
    </source>
</evidence>
<dbReference type="InterPro" id="IPR025311">
    <property type="entry name" value="DUF4166"/>
</dbReference>
<sequence length="202" mass="22544">MTDAGSPYARALGDRIAELSPALQRYFGTIPDGFVGRGEGVFDRVGSRRRVLAPLLRWFADRGVVPAGWHERVPFRIENRTLDGVAVAVRRFDLPTGAFTMHDAVRATPLGTVVDRVGRPPRVAVEFTVHVAGGALELHSVAVGIRLGRLQLRLPAWAAPRIRLRERSAGDRQRVEFTMDLPLIGRVYEYAGTFDYRIEEDR</sequence>
<gene>
    <name evidence="2" type="ORF">BOH66_01450</name>
</gene>
<organism evidence="2 3">
    <name type="scientific">Microbacterium aurum</name>
    <dbReference type="NCBI Taxonomy" id="36805"/>
    <lineage>
        <taxon>Bacteria</taxon>
        <taxon>Bacillati</taxon>
        <taxon>Actinomycetota</taxon>
        <taxon>Actinomycetes</taxon>
        <taxon>Micrococcales</taxon>
        <taxon>Microbacteriaceae</taxon>
        <taxon>Microbacterium</taxon>
    </lineage>
</organism>
<reference evidence="2 3" key="1">
    <citation type="submission" date="2016-12" db="EMBL/GenBank/DDBJ databases">
        <title>Complete genome sequence of Microbacterium aurum KACC 15219.</title>
        <authorList>
            <person name="Jung Y."/>
            <person name="Shin J.-H."/>
            <person name="Lee Y.-J."/>
            <person name="Yi H."/>
            <person name="Bahn Y.-S."/>
            <person name="Kim J.F."/>
            <person name="Lee D.-W."/>
        </authorList>
    </citation>
    <scope>NUCLEOTIDE SEQUENCE [LARGE SCALE GENOMIC DNA]</scope>
    <source>
        <strain evidence="2 3">KACC 15219</strain>
    </source>
</reference>
<dbReference type="Proteomes" id="UP000187185">
    <property type="component" value="Chromosome"/>
</dbReference>
<dbReference type="AlphaFoldDB" id="A0A1P8U4T1"/>
<dbReference type="OrthoDB" id="2448833at2"/>
<dbReference type="RefSeq" id="WP_076688630.1">
    <property type="nucleotide sequence ID" value="NZ_CP018762.1"/>
</dbReference>
<dbReference type="Pfam" id="PF13761">
    <property type="entry name" value="DUF4166"/>
    <property type="match status" value="1"/>
</dbReference>
<protein>
    <recommendedName>
        <fullName evidence="1">DUF4166 domain-containing protein</fullName>
    </recommendedName>
</protein>
<dbReference type="STRING" id="36805.BOH66_01450"/>
<evidence type="ECO:0000313" key="3">
    <source>
        <dbReference type="Proteomes" id="UP000187185"/>
    </source>
</evidence>
<accession>A0A1P8U4T1</accession>
<keyword evidence="3" id="KW-1185">Reference proteome</keyword>
<proteinExistence type="predicted"/>
<dbReference type="EMBL" id="CP018762">
    <property type="protein sequence ID" value="APZ33110.1"/>
    <property type="molecule type" value="Genomic_DNA"/>
</dbReference>
<dbReference type="KEGG" id="maur:BOH66_01450"/>
<evidence type="ECO:0000313" key="2">
    <source>
        <dbReference type="EMBL" id="APZ33110.1"/>
    </source>
</evidence>
<name>A0A1P8U4T1_9MICO</name>